<dbReference type="GO" id="GO:0001653">
    <property type="term" value="F:peptide receptor activity"/>
    <property type="evidence" value="ECO:0000318"/>
    <property type="project" value="GO_Central"/>
</dbReference>
<evidence type="ECO:0000256" key="4">
    <source>
        <dbReference type="ARBA" id="ARBA00022989"/>
    </source>
</evidence>
<dbReference type="GO" id="GO:0007168">
    <property type="term" value="P:receptor guanylyl cyclase signaling pathway"/>
    <property type="evidence" value="ECO:0000318"/>
    <property type="project" value="GO_Central"/>
</dbReference>
<dbReference type="CDD" id="cd07302">
    <property type="entry name" value="CHD"/>
    <property type="match status" value="1"/>
</dbReference>
<dbReference type="VEuPathDB" id="TrichDB:TVAG_344240"/>
<dbReference type="InterPro" id="IPR050401">
    <property type="entry name" value="Cyclic_nucleotide_synthase"/>
</dbReference>
<evidence type="ECO:0000256" key="5">
    <source>
        <dbReference type="ARBA" id="ARBA00023136"/>
    </source>
</evidence>
<name>A2E7P5_TRIV3</name>
<dbReference type="Gene3D" id="3.30.450.20">
    <property type="entry name" value="PAS domain"/>
    <property type="match status" value="1"/>
</dbReference>
<dbReference type="Pfam" id="PF13426">
    <property type="entry name" value="PAS_9"/>
    <property type="match status" value="1"/>
</dbReference>
<feature type="transmembrane region" description="Helical" evidence="8">
    <location>
        <begin position="181"/>
        <end position="204"/>
    </location>
</feature>
<dbReference type="GO" id="GO:0006182">
    <property type="term" value="P:cGMP biosynthetic process"/>
    <property type="evidence" value="ECO:0000318"/>
    <property type="project" value="GO_Central"/>
</dbReference>
<dbReference type="SMR" id="A2E7P5"/>
<keyword evidence="3" id="KW-0547">Nucleotide-binding</keyword>
<evidence type="ECO:0000256" key="8">
    <source>
        <dbReference type="SAM" id="Phobius"/>
    </source>
</evidence>
<feature type="transmembrane region" description="Helical" evidence="8">
    <location>
        <begin position="832"/>
        <end position="857"/>
    </location>
</feature>
<keyword evidence="2 8" id="KW-0812">Transmembrane</keyword>
<dbReference type="GO" id="GO:0004383">
    <property type="term" value="F:guanylate cyclase activity"/>
    <property type="evidence" value="ECO:0000318"/>
    <property type="project" value="GO_Central"/>
</dbReference>
<dbReference type="KEGG" id="tva:4769283"/>
<keyword evidence="4 8" id="KW-1133">Transmembrane helix</keyword>
<dbReference type="PROSITE" id="PS50112">
    <property type="entry name" value="PAS"/>
    <property type="match status" value="1"/>
</dbReference>
<feature type="transmembrane region" description="Helical" evidence="8">
    <location>
        <begin position="757"/>
        <end position="783"/>
    </location>
</feature>
<dbReference type="NCBIfam" id="TIGR00229">
    <property type="entry name" value="sensory_box"/>
    <property type="match status" value="1"/>
</dbReference>
<dbReference type="PROSITE" id="PS50125">
    <property type="entry name" value="GUANYLATE_CYCLASE_2"/>
    <property type="match status" value="1"/>
</dbReference>
<sequence length="1457" mass="163842">MGYYRVKRKFIKFLNFPIRFYFETILVATLCPVIIGLGESFYAIAKGDRDPRTIIAFVLFILSDAYESYSFTMVQEFAAKSVWINISPLLNFDPTIMTLVIITMNVILIPFFVLLLFEYWAFLFALVIHFAIFAYLMGYMLMKIPFIDLLTNSMGVGWYVGCLLADAIMFVATFYQNIHYAVPLLAALVGFMGTIPAFMIFFIFREKSIVKSIAEEIKNQDEANEYYTQLGIDTNPDKALLYLRLAFQNCLPNFYNWTLMNFIVDHHESETILATSLQILNFFPKETRLQNKIQRIILKRRKLKPSTRFLLYQVDAVKTLRQFSVSTASKLKLIELKTMSRHCEMLTKGAIDNSALEPHYFEQLAASAQSARAIWKEALLGSPNNPKFCEEYTRYLIECECDFPEGLKMKHRQQVIEMGNSFSVDHSFRSMVVAFPKYLTQKILDLQGGVIKKKLNDPKGSQSNSTNTNSNSQGSFQSTMNDEALDAELEEYVGKQTITLSRTRLALHRTLENKLPRSIKVLVPVATFVVIYVIACFVFGNVSSSMMLEDMVQSMDQLDSISKTRFYLALSNIHIIFSYAKANDVMDKYMEVLKGIQPKDHYLYVNLFENLIVPTVNLTAHASKNLDQFTEILSDLALKGTDVFKIASVLMNPEQLVASCMYTPALPIAPGVTIPYALPVTINGQPVYSPASLSTLMAGTLVNQREFSGEKSAKYLMTSPATCEVSLNFKSIFIGSNEIFGNISVFQNQKGEGLKSFFAFVSILVPVITFFIAFCPFIIIHFLTLKSLKQIVEIIKSFDNKAKAEAKEMILIQSGTEDQRMAEMHTKSKASIVYIVVIGIISVIFLIMTLIGCRFVVNANTNIININGWNRYASARLSLAAETLNLIATSVAKKGIARSYIYTNRELIYKMLKTLSGYLVEAENSLIDGTNETVPCQGFDSELDNLNIINQEITSETDDPADYYGKVSIHQQISIFSNYIDTILQDFMSNKSLNVEVVANAINIANAYLFERMFQVTQRLLVLAQKQYDKIMTMFYICAAVLVVLSIIFVIVIAAYYNNRASAYKATIFVLKRFSPYALLNNKKFSKIFLKGKDQEKDDRLSTEGLIIRNANDPIFCTNLLGVVEIVNNSVSTLLGYTPEQILGQNVSSFFATIDMEKVSQKMEQMKTGQSSSFYEDDYTVVSDASKDIPVHATIIGMKKEKDTDVSSFVVILRDQTALVEQKKAAEEAKAKSEKLLYQILPRDIVVQLNRGEKDISFVVPSATIIFIDINKFSEYAANLSPQDIMANLSYYFACIDKLAAKHTMITKIKLIGDIYMAAAGLFNLDSPPESHAEQVIQFAIECVSILDEVNIKLDASLQIRIGINTGGPVIAGVLGTDKPAFDIIGDPINVAARLQSTDEVNHIHISQATFDLIRGSNYEVTQRGETFLKGKGKQMTYYVTVPPTVFNATGSQVFKS</sequence>
<dbReference type="EMBL" id="DS113321">
    <property type="protein sequence ID" value="EAY11330.1"/>
    <property type="molecule type" value="Genomic_DNA"/>
</dbReference>
<dbReference type="PANTHER" id="PTHR11920:SF335">
    <property type="entry name" value="GUANYLATE CYCLASE"/>
    <property type="match status" value="1"/>
</dbReference>
<dbReference type="InterPro" id="IPR000014">
    <property type="entry name" value="PAS"/>
</dbReference>
<evidence type="ECO:0000313" key="11">
    <source>
        <dbReference type="EMBL" id="EAY11330.1"/>
    </source>
</evidence>
<feature type="domain" description="PAS" evidence="9">
    <location>
        <begin position="1107"/>
        <end position="1170"/>
    </location>
</feature>
<dbReference type="PANTHER" id="PTHR11920">
    <property type="entry name" value="GUANYLYL CYCLASE"/>
    <property type="match status" value="1"/>
</dbReference>
<keyword evidence="6" id="KW-0456">Lyase</keyword>
<feature type="transmembrane region" description="Helical" evidence="8">
    <location>
        <begin position="20"/>
        <end position="42"/>
    </location>
</feature>
<dbReference type="VEuPathDB" id="TrichDB:TVAGG3_0598570"/>
<protein>
    <submittedName>
        <fullName evidence="11">Adenylate and Guanylate cyclase catalytic domain containing protein</fullName>
    </submittedName>
</protein>
<evidence type="ECO:0000259" key="9">
    <source>
        <dbReference type="PROSITE" id="PS50112"/>
    </source>
</evidence>
<dbReference type="InterPro" id="IPR001054">
    <property type="entry name" value="A/G_cyclase"/>
</dbReference>
<gene>
    <name evidence="11" type="ORF">TVAG_344240</name>
</gene>
<evidence type="ECO:0000256" key="6">
    <source>
        <dbReference type="ARBA" id="ARBA00023239"/>
    </source>
</evidence>
<dbReference type="eggNOG" id="KOG4171">
    <property type="taxonomic scope" value="Eukaryota"/>
</dbReference>
<evidence type="ECO:0000256" key="3">
    <source>
        <dbReference type="ARBA" id="ARBA00022741"/>
    </source>
</evidence>
<dbReference type="SUPFAM" id="SSF55785">
    <property type="entry name" value="PYP-like sensor domain (PAS domain)"/>
    <property type="match status" value="1"/>
</dbReference>
<reference evidence="11" key="1">
    <citation type="submission" date="2006-10" db="EMBL/GenBank/DDBJ databases">
        <authorList>
            <person name="Amadeo P."/>
            <person name="Zhao Q."/>
            <person name="Wortman J."/>
            <person name="Fraser-Liggett C."/>
            <person name="Carlton J."/>
        </authorList>
    </citation>
    <scope>NUCLEOTIDE SEQUENCE</scope>
    <source>
        <strain evidence="11">G3</strain>
    </source>
</reference>
<dbReference type="Gene3D" id="3.30.70.1230">
    <property type="entry name" value="Nucleotide cyclase"/>
    <property type="match status" value="1"/>
</dbReference>
<feature type="transmembrane region" description="Helical" evidence="8">
    <location>
        <begin position="95"/>
        <end position="113"/>
    </location>
</feature>
<dbReference type="Pfam" id="PF00211">
    <property type="entry name" value="Guanylate_cyc"/>
    <property type="match status" value="1"/>
</dbReference>
<feature type="compositionally biased region" description="Low complexity" evidence="7">
    <location>
        <begin position="460"/>
        <end position="477"/>
    </location>
</feature>
<dbReference type="SUPFAM" id="SSF55073">
    <property type="entry name" value="Nucleotide cyclase"/>
    <property type="match status" value="1"/>
</dbReference>
<dbReference type="SMART" id="SM00044">
    <property type="entry name" value="CYCc"/>
    <property type="match status" value="1"/>
</dbReference>
<comment type="subcellular location">
    <subcellularLocation>
        <location evidence="1">Membrane</location>
    </subcellularLocation>
</comment>
<feature type="transmembrane region" description="Helical" evidence="8">
    <location>
        <begin position="119"/>
        <end position="142"/>
    </location>
</feature>
<dbReference type="Proteomes" id="UP000001542">
    <property type="component" value="Unassembled WGS sequence"/>
</dbReference>
<feature type="transmembrane region" description="Helical" evidence="8">
    <location>
        <begin position="1034"/>
        <end position="1057"/>
    </location>
</feature>
<reference evidence="11" key="2">
    <citation type="journal article" date="2007" name="Science">
        <title>Draft genome sequence of the sexually transmitted pathogen Trichomonas vaginalis.</title>
        <authorList>
            <person name="Carlton J.M."/>
            <person name="Hirt R.P."/>
            <person name="Silva J.C."/>
            <person name="Delcher A.L."/>
            <person name="Schatz M."/>
            <person name="Zhao Q."/>
            <person name="Wortman J.R."/>
            <person name="Bidwell S.L."/>
            <person name="Alsmark U.C.M."/>
            <person name="Besteiro S."/>
            <person name="Sicheritz-Ponten T."/>
            <person name="Noel C.J."/>
            <person name="Dacks J.B."/>
            <person name="Foster P.G."/>
            <person name="Simillion C."/>
            <person name="Van de Peer Y."/>
            <person name="Miranda-Saavedra D."/>
            <person name="Barton G.J."/>
            <person name="Westrop G.D."/>
            <person name="Mueller S."/>
            <person name="Dessi D."/>
            <person name="Fiori P.L."/>
            <person name="Ren Q."/>
            <person name="Paulsen I."/>
            <person name="Zhang H."/>
            <person name="Bastida-Corcuera F.D."/>
            <person name="Simoes-Barbosa A."/>
            <person name="Brown M.T."/>
            <person name="Hayes R.D."/>
            <person name="Mukherjee M."/>
            <person name="Okumura C.Y."/>
            <person name="Schneider R."/>
            <person name="Smith A.J."/>
            <person name="Vanacova S."/>
            <person name="Villalvazo M."/>
            <person name="Haas B.J."/>
            <person name="Pertea M."/>
            <person name="Feldblyum T.V."/>
            <person name="Utterback T.R."/>
            <person name="Shu C.L."/>
            <person name="Osoegawa K."/>
            <person name="de Jong P.J."/>
            <person name="Hrdy I."/>
            <person name="Horvathova L."/>
            <person name="Zubacova Z."/>
            <person name="Dolezal P."/>
            <person name="Malik S.B."/>
            <person name="Logsdon J.M. Jr."/>
            <person name="Henze K."/>
            <person name="Gupta A."/>
            <person name="Wang C.C."/>
            <person name="Dunne R.L."/>
            <person name="Upcroft J.A."/>
            <person name="Upcroft P."/>
            <person name="White O."/>
            <person name="Salzberg S.L."/>
            <person name="Tang P."/>
            <person name="Chiu C.-H."/>
            <person name="Lee Y.-S."/>
            <person name="Embley T.M."/>
            <person name="Coombs G.H."/>
            <person name="Mottram J.C."/>
            <person name="Tachezy J."/>
            <person name="Fraser-Liggett C.M."/>
            <person name="Johnson P.J."/>
        </authorList>
    </citation>
    <scope>NUCLEOTIDE SEQUENCE [LARGE SCALE GENOMIC DNA]</scope>
    <source>
        <strain evidence="11">G3</strain>
    </source>
</reference>
<evidence type="ECO:0000256" key="2">
    <source>
        <dbReference type="ARBA" id="ARBA00022692"/>
    </source>
</evidence>
<dbReference type="STRING" id="5722.A2E7P5"/>
<evidence type="ECO:0000256" key="1">
    <source>
        <dbReference type="ARBA" id="ARBA00004370"/>
    </source>
</evidence>
<dbReference type="GO" id="GO:0000166">
    <property type="term" value="F:nucleotide binding"/>
    <property type="evidence" value="ECO:0007669"/>
    <property type="project" value="UniProtKB-KW"/>
</dbReference>
<evidence type="ECO:0000313" key="12">
    <source>
        <dbReference type="Proteomes" id="UP000001542"/>
    </source>
</evidence>
<dbReference type="GO" id="GO:0035556">
    <property type="term" value="P:intracellular signal transduction"/>
    <property type="evidence" value="ECO:0007669"/>
    <property type="project" value="InterPro"/>
</dbReference>
<proteinExistence type="predicted"/>
<feature type="transmembrane region" description="Helical" evidence="8">
    <location>
        <begin position="521"/>
        <end position="544"/>
    </location>
</feature>
<dbReference type="SMART" id="SM00091">
    <property type="entry name" value="PAS"/>
    <property type="match status" value="1"/>
</dbReference>
<dbReference type="InParanoid" id="A2E7P5"/>
<feature type="domain" description="Guanylate cyclase" evidence="10">
    <location>
        <begin position="1264"/>
        <end position="1396"/>
    </location>
</feature>
<keyword evidence="12" id="KW-1185">Reference proteome</keyword>
<keyword evidence="5 8" id="KW-0472">Membrane</keyword>
<feature type="transmembrane region" description="Helical" evidence="8">
    <location>
        <begin position="154"/>
        <end position="175"/>
    </location>
</feature>
<dbReference type="RefSeq" id="XP_001323553.1">
    <property type="nucleotide sequence ID" value="XM_001323518.1"/>
</dbReference>
<evidence type="ECO:0000259" key="10">
    <source>
        <dbReference type="PROSITE" id="PS50125"/>
    </source>
</evidence>
<accession>A2E7P5</accession>
<dbReference type="CDD" id="cd00130">
    <property type="entry name" value="PAS"/>
    <property type="match status" value="1"/>
</dbReference>
<dbReference type="GO" id="GO:0005886">
    <property type="term" value="C:plasma membrane"/>
    <property type="evidence" value="ECO:0000318"/>
    <property type="project" value="GO_Central"/>
</dbReference>
<evidence type="ECO:0000256" key="7">
    <source>
        <dbReference type="SAM" id="MobiDB-lite"/>
    </source>
</evidence>
<dbReference type="InterPro" id="IPR035965">
    <property type="entry name" value="PAS-like_dom_sf"/>
</dbReference>
<organism evidence="11 12">
    <name type="scientific">Trichomonas vaginalis (strain ATCC PRA-98 / G3)</name>
    <dbReference type="NCBI Taxonomy" id="412133"/>
    <lineage>
        <taxon>Eukaryota</taxon>
        <taxon>Metamonada</taxon>
        <taxon>Parabasalia</taxon>
        <taxon>Trichomonadida</taxon>
        <taxon>Trichomonadidae</taxon>
        <taxon>Trichomonas</taxon>
    </lineage>
</organism>
<feature type="region of interest" description="Disordered" evidence="7">
    <location>
        <begin position="455"/>
        <end position="477"/>
    </location>
</feature>
<dbReference type="InterPro" id="IPR029787">
    <property type="entry name" value="Nucleotide_cyclase"/>
</dbReference>